<dbReference type="Pfam" id="PF00082">
    <property type="entry name" value="Peptidase_S8"/>
    <property type="match status" value="1"/>
</dbReference>
<comment type="caution">
    <text evidence="8">The sequence shown here is derived from an EMBL/GenBank/DDBJ whole genome shotgun (WGS) entry which is preliminary data.</text>
</comment>
<dbReference type="EMBL" id="JAJEPS010000006">
    <property type="protein sequence ID" value="MCC2126145.1"/>
    <property type="molecule type" value="Genomic_DNA"/>
</dbReference>
<dbReference type="Pfam" id="PF00092">
    <property type="entry name" value="VWA"/>
    <property type="match status" value="1"/>
</dbReference>
<dbReference type="InterPro" id="IPR050131">
    <property type="entry name" value="Peptidase_S8_subtilisin-like"/>
</dbReference>
<evidence type="ECO:0000313" key="8">
    <source>
        <dbReference type="EMBL" id="MCC2126145.1"/>
    </source>
</evidence>
<gene>
    <name evidence="8" type="ORF">LKD36_08130</name>
</gene>
<dbReference type="SUPFAM" id="SSF53300">
    <property type="entry name" value="vWA-like"/>
    <property type="match status" value="1"/>
</dbReference>
<evidence type="ECO:0000256" key="6">
    <source>
        <dbReference type="SAM" id="Phobius"/>
    </source>
</evidence>
<evidence type="ECO:0000259" key="7">
    <source>
        <dbReference type="PROSITE" id="PS50234"/>
    </source>
</evidence>
<keyword evidence="6" id="KW-0472">Membrane</keyword>
<evidence type="ECO:0000256" key="2">
    <source>
        <dbReference type="ARBA" id="ARBA00022670"/>
    </source>
</evidence>
<feature type="active site" description="Charge relay system" evidence="5">
    <location>
        <position position="252"/>
    </location>
</feature>
<accession>A0AAE3A920</accession>
<dbReference type="PROSITE" id="PS00138">
    <property type="entry name" value="SUBTILASE_SER"/>
    <property type="match status" value="1"/>
</dbReference>
<dbReference type="InterPro" id="IPR036852">
    <property type="entry name" value="Peptidase_S8/S53_dom_sf"/>
</dbReference>
<dbReference type="InterPro" id="IPR023828">
    <property type="entry name" value="Peptidase_S8_Ser-AS"/>
</dbReference>
<organism evidence="8 9">
    <name type="scientific">Hominiventricola filiformis</name>
    <dbReference type="NCBI Taxonomy" id="2885352"/>
    <lineage>
        <taxon>Bacteria</taxon>
        <taxon>Bacillati</taxon>
        <taxon>Bacillota</taxon>
        <taxon>Clostridia</taxon>
        <taxon>Lachnospirales</taxon>
        <taxon>Lachnospiraceae</taxon>
        <taxon>Hominiventricola</taxon>
    </lineage>
</organism>
<dbReference type="Proteomes" id="UP001198220">
    <property type="component" value="Unassembled WGS sequence"/>
</dbReference>
<dbReference type="InterPro" id="IPR015500">
    <property type="entry name" value="Peptidase_S8_subtilisin-rel"/>
</dbReference>
<dbReference type="SMART" id="SM00327">
    <property type="entry name" value="VWA"/>
    <property type="match status" value="1"/>
</dbReference>
<dbReference type="GO" id="GO:0004252">
    <property type="term" value="F:serine-type endopeptidase activity"/>
    <property type="evidence" value="ECO:0007669"/>
    <property type="project" value="UniProtKB-UniRule"/>
</dbReference>
<dbReference type="PANTHER" id="PTHR43806">
    <property type="entry name" value="PEPTIDASE S8"/>
    <property type="match status" value="1"/>
</dbReference>
<dbReference type="GO" id="GO:0006508">
    <property type="term" value="P:proteolysis"/>
    <property type="evidence" value="ECO:0007669"/>
    <property type="project" value="UniProtKB-KW"/>
</dbReference>
<dbReference type="PRINTS" id="PR00723">
    <property type="entry name" value="SUBTILISIN"/>
</dbReference>
<dbReference type="Pfam" id="PF22148">
    <property type="entry name" value="Fervidolysin_NPro-like"/>
    <property type="match status" value="1"/>
</dbReference>
<reference evidence="8 9" key="1">
    <citation type="submission" date="2021-10" db="EMBL/GenBank/DDBJ databases">
        <title>Anaerobic single-cell dispensing facilitates the cultivation of human gut bacteria.</title>
        <authorList>
            <person name="Afrizal A."/>
        </authorList>
    </citation>
    <scope>NUCLEOTIDE SEQUENCE [LARGE SCALE GENOMIC DNA]</scope>
    <source>
        <strain evidence="8 9">CLA-AA-H276</strain>
    </source>
</reference>
<keyword evidence="4 5" id="KW-0720">Serine protease</keyword>
<dbReference type="InterPro" id="IPR036465">
    <property type="entry name" value="vWFA_dom_sf"/>
</dbReference>
<proteinExistence type="inferred from homology"/>
<keyword evidence="6" id="KW-0812">Transmembrane</keyword>
<feature type="transmembrane region" description="Helical" evidence="6">
    <location>
        <begin position="952"/>
        <end position="974"/>
    </location>
</feature>
<feature type="transmembrane region" description="Helical" evidence="6">
    <location>
        <begin position="44"/>
        <end position="68"/>
    </location>
</feature>
<dbReference type="AlphaFoldDB" id="A0AAE3A920"/>
<dbReference type="SUPFAM" id="SSF52743">
    <property type="entry name" value="Subtilisin-like"/>
    <property type="match status" value="1"/>
</dbReference>
<name>A0AAE3A920_9FIRM</name>
<dbReference type="InterPro" id="IPR022398">
    <property type="entry name" value="Peptidase_S8_His-AS"/>
</dbReference>
<dbReference type="InterPro" id="IPR054399">
    <property type="entry name" value="Fervidolysin-like_N_prodom"/>
</dbReference>
<keyword evidence="9" id="KW-1185">Reference proteome</keyword>
<evidence type="ECO:0000313" key="9">
    <source>
        <dbReference type="Proteomes" id="UP001198220"/>
    </source>
</evidence>
<protein>
    <submittedName>
        <fullName evidence="8">S8 family serine peptidase</fullName>
    </submittedName>
</protein>
<dbReference type="InterPro" id="IPR000209">
    <property type="entry name" value="Peptidase_S8/S53_dom"/>
</dbReference>
<keyword evidence="3 5" id="KW-0378">Hydrolase</keyword>
<feature type="domain" description="VWFA" evidence="7">
    <location>
        <begin position="625"/>
        <end position="810"/>
    </location>
</feature>
<feature type="active site" description="Charge relay system" evidence="5">
    <location>
        <position position="282"/>
    </location>
</feature>
<feature type="active site" description="Charge relay system" evidence="5">
    <location>
        <position position="547"/>
    </location>
</feature>
<evidence type="ECO:0000256" key="3">
    <source>
        <dbReference type="ARBA" id="ARBA00022801"/>
    </source>
</evidence>
<dbReference type="Gene3D" id="3.40.50.200">
    <property type="entry name" value="Peptidase S8/S53 domain"/>
    <property type="match status" value="1"/>
</dbReference>
<keyword evidence="2 5" id="KW-0645">Protease</keyword>
<evidence type="ECO:0000256" key="4">
    <source>
        <dbReference type="ARBA" id="ARBA00022825"/>
    </source>
</evidence>
<comment type="similarity">
    <text evidence="1 5">Belongs to the peptidase S8 family.</text>
</comment>
<evidence type="ECO:0000256" key="5">
    <source>
        <dbReference type="PROSITE-ProRule" id="PRU01240"/>
    </source>
</evidence>
<dbReference type="PROSITE" id="PS50234">
    <property type="entry name" value="VWFA"/>
    <property type="match status" value="1"/>
</dbReference>
<dbReference type="PROSITE" id="PS00137">
    <property type="entry name" value="SUBTILASE_HIS"/>
    <property type="match status" value="1"/>
</dbReference>
<evidence type="ECO:0000256" key="1">
    <source>
        <dbReference type="ARBA" id="ARBA00011073"/>
    </source>
</evidence>
<dbReference type="PANTHER" id="PTHR43806:SF11">
    <property type="entry name" value="CEREVISIN-RELATED"/>
    <property type="match status" value="1"/>
</dbReference>
<dbReference type="RefSeq" id="WP_308459294.1">
    <property type="nucleotide sequence ID" value="NZ_JAJEPS010000006.1"/>
</dbReference>
<sequence length="983" mass="109390">MKKLCANKKGNFCAKCGSRLDEKTGLCPECDKSRLKKANRKRKLRHIITVFLLIIVIIGIVIIGLVHFKIIDITLTNIISDQQKIYYNNEAEDINKEIPPTDTEGITYYQTSDDSVEQDSDTGILYVNNEVLVMLENDFSKEEFTKYLAPLGGKIVGELSDINEYQIQLERSLTYSELSSLVNDLQNRDEVLYASPNYAFQISENYYPDDSRWKNEWSNIPGGENWGMEAIDVPGAWEYRNQMQPVNVGILDLMFDVNHKDLNFVEQPLGNVAATSGEWDNHGTHVAGTIAATFDNGTGVTGVLPKVNLYGVSIRGFEIRGEKNKYCNYQAWKTAFYYLIVKKNCSVINLSVGLDTLTFCASRNEVYNEALKIIAEKISIFLKQLIKDNYSFIICKSTGNQNEVHGEYQYFKKDEEDNSKYPYLYYRYEDFEKYLNGNKTDEEYFAFYKNKKKEIKKRLESGNVDAKYDILGAIDDVEVQKRIIMVGAAENLTHREGGFLGIGSKLVHDGYKIAAYSQAGKCVNVIAPGTDIYSTIKDSYGINSGTSMACPHVSGIAGLIVSVNPDIDSDLVKEIIRESAVGKYGEYGYGMANAKNAVEMALEYKNKKKTDQQLPRTTALSNERNIVLTLDTSGSMDGTPIQETVKAANKFVDTVLEEDASIGIVTYESSAHCISEFSGNKSVLKNALSEVYALGGTNIDEGLQQACEMLSSGNARKKMIILMTDGEPNEGRCGDDLIAYADEIKKTGILIYTIGFFENSDGTKSYEQALMEAIASEGCHYEVASADDLIFFFKDIADQMNGQKYIYVRIACPVDVSVSYQGQTLTSSEDALNLRTDFGTLSFEDVQDSEGNVSEDQVKILRLKEGVDYDVKITGTGRGLMDYTIGFMDDDGNYSDFRKFEHVKITGKTKIDTVAAVSEVSVLNIDEDGDGKYDVKLQAGKNGYGEEIHSNIIIYAGIAAGAGIILVVSGVVILHARKRKKVQ</sequence>
<dbReference type="InterPro" id="IPR002035">
    <property type="entry name" value="VWF_A"/>
</dbReference>
<keyword evidence="6" id="KW-1133">Transmembrane helix</keyword>
<dbReference type="Gene3D" id="3.40.50.410">
    <property type="entry name" value="von Willebrand factor, type A domain"/>
    <property type="match status" value="1"/>
</dbReference>
<dbReference type="PROSITE" id="PS51892">
    <property type="entry name" value="SUBTILASE"/>
    <property type="match status" value="1"/>
</dbReference>